<accession>A0A0A9BGE8</accession>
<dbReference type="EMBL" id="GBRH01237590">
    <property type="protein sequence ID" value="JAD60305.1"/>
    <property type="molecule type" value="Transcribed_RNA"/>
</dbReference>
<sequence>MTIRNVTNTTSGGPDTTSSCANIVDPKEKRGNGIGNDMR</sequence>
<dbReference type="AlphaFoldDB" id="A0A0A9BGE8"/>
<organism evidence="2">
    <name type="scientific">Arundo donax</name>
    <name type="common">Giant reed</name>
    <name type="synonym">Donax arundinaceus</name>
    <dbReference type="NCBI Taxonomy" id="35708"/>
    <lineage>
        <taxon>Eukaryota</taxon>
        <taxon>Viridiplantae</taxon>
        <taxon>Streptophyta</taxon>
        <taxon>Embryophyta</taxon>
        <taxon>Tracheophyta</taxon>
        <taxon>Spermatophyta</taxon>
        <taxon>Magnoliopsida</taxon>
        <taxon>Liliopsida</taxon>
        <taxon>Poales</taxon>
        <taxon>Poaceae</taxon>
        <taxon>PACMAD clade</taxon>
        <taxon>Arundinoideae</taxon>
        <taxon>Arundineae</taxon>
        <taxon>Arundo</taxon>
    </lineage>
</organism>
<evidence type="ECO:0000256" key="1">
    <source>
        <dbReference type="SAM" id="MobiDB-lite"/>
    </source>
</evidence>
<reference evidence="2" key="2">
    <citation type="journal article" date="2015" name="Data Brief">
        <title>Shoot transcriptome of the giant reed, Arundo donax.</title>
        <authorList>
            <person name="Barrero R.A."/>
            <person name="Guerrero F.D."/>
            <person name="Moolhuijzen P."/>
            <person name="Goolsby J.A."/>
            <person name="Tidwell J."/>
            <person name="Bellgard S.E."/>
            <person name="Bellgard M.I."/>
        </authorList>
    </citation>
    <scope>NUCLEOTIDE SEQUENCE</scope>
    <source>
        <tissue evidence="2">Shoot tissue taken approximately 20 cm above the soil surface</tissue>
    </source>
</reference>
<feature type="compositionally biased region" description="Polar residues" evidence="1">
    <location>
        <begin position="1"/>
        <end position="21"/>
    </location>
</feature>
<feature type="region of interest" description="Disordered" evidence="1">
    <location>
        <begin position="1"/>
        <end position="39"/>
    </location>
</feature>
<evidence type="ECO:0000313" key="2">
    <source>
        <dbReference type="EMBL" id="JAD60305.1"/>
    </source>
</evidence>
<name>A0A0A9BGE8_ARUDO</name>
<protein>
    <submittedName>
        <fullName evidence="2">Uncharacterized protein</fullName>
    </submittedName>
</protein>
<reference evidence="2" key="1">
    <citation type="submission" date="2014-09" db="EMBL/GenBank/DDBJ databases">
        <authorList>
            <person name="Magalhaes I.L.F."/>
            <person name="Oliveira U."/>
            <person name="Santos F.R."/>
            <person name="Vidigal T.H.D.A."/>
            <person name="Brescovit A.D."/>
            <person name="Santos A.J."/>
        </authorList>
    </citation>
    <scope>NUCLEOTIDE SEQUENCE</scope>
    <source>
        <tissue evidence="2">Shoot tissue taken approximately 20 cm above the soil surface</tissue>
    </source>
</reference>
<proteinExistence type="predicted"/>